<evidence type="ECO:0000313" key="1">
    <source>
        <dbReference type="EMBL" id="KAJ7200887.1"/>
    </source>
</evidence>
<feature type="non-terminal residue" evidence="1">
    <location>
        <position position="166"/>
    </location>
</feature>
<feature type="non-terminal residue" evidence="1">
    <location>
        <position position="1"/>
    </location>
</feature>
<reference evidence="1" key="1">
    <citation type="submission" date="2023-03" db="EMBL/GenBank/DDBJ databases">
        <title>Massive genome expansion in bonnet fungi (Mycena s.s.) driven by repeated elements and novel gene families across ecological guilds.</title>
        <authorList>
            <consortium name="Lawrence Berkeley National Laboratory"/>
            <person name="Harder C.B."/>
            <person name="Miyauchi S."/>
            <person name="Viragh M."/>
            <person name="Kuo A."/>
            <person name="Thoen E."/>
            <person name="Andreopoulos B."/>
            <person name="Lu D."/>
            <person name="Skrede I."/>
            <person name="Drula E."/>
            <person name="Henrissat B."/>
            <person name="Morin E."/>
            <person name="Kohler A."/>
            <person name="Barry K."/>
            <person name="LaButti K."/>
            <person name="Morin E."/>
            <person name="Salamov A."/>
            <person name="Lipzen A."/>
            <person name="Mereny Z."/>
            <person name="Hegedus B."/>
            <person name="Baldrian P."/>
            <person name="Stursova M."/>
            <person name="Weitz H."/>
            <person name="Taylor A."/>
            <person name="Grigoriev I.V."/>
            <person name="Nagy L.G."/>
            <person name="Martin F."/>
            <person name="Kauserud H."/>
        </authorList>
    </citation>
    <scope>NUCLEOTIDE SEQUENCE</scope>
    <source>
        <strain evidence="1">9144</strain>
    </source>
</reference>
<protein>
    <submittedName>
        <fullName evidence="1">Uncharacterized protein</fullName>
    </submittedName>
</protein>
<accession>A0AAD6V2P2</accession>
<keyword evidence="2" id="KW-1185">Reference proteome</keyword>
<evidence type="ECO:0000313" key="2">
    <source>
        <dbReference type="Proteomes" id="UP001219525"/>
    </source>
</evidence>
<name>A0AAD6V2P2_9AGAR</name>
<dbReference type="Proteomes" id="UP001219525">
    <property type="component" value="Unassembled WGS sequence"/>
</dbReference>
<sequence>RVVEELELQLGIIVHWTPDSERYKAAETLGNRLRYQQIVDKLELLLVQRLFELTRMNRSGTGYKMRRHIAKSLQARSKAVRNAIDAYNEVAAIQDPRKPLLAWEEVVEYAFLSDFDLLRDSKGDVQRQPWTRLAYRTIMDKYFRLERAREEIKRLNLEIPRFITWI</sequence>
<proteinExistence type="predicted"/>
<organism evidence="1 2">
    <name type="scientific">Mycena pura</name>
    <dbReference type="NCBI Taxonomy" id="153505"/>
    <lineage>
        <taxon>Eukaryota</taxon>
        <taxon>Fungi</taxon>
        <taxon>Dikarya</taxon>
        <taxon>Basidiomycota</taxon>
        <taxon>Agaricomycotina</taxon>
        <taxon>Agaricomycetes</taxon>
        <taxon>Agaricomycetidae</taxon>
        <taxon>Agaricales</taxon>
        <taxon>Marasmiineae</taxon>
        <taxon>Mycenaceae</taxon>
        <taxon>Mycena</taxon>
    </lineage>
</organism>
<dbReference type="AlphaFoldDB" id="A0AAD6V2P2"/>
<gene>
    <name evidence="1" type="ORF">GGX14DRAFT_342548</name>
</gene>
<comment type="caution">
    <text evidence="1">The sequence shown here is derived from an EMBL/GenBank/DDBJ whole genome shotgun (WGS) entry which is preliminary data.</text>
</comment>
<dbReference type="EMBL" id="JARJCW010000061">
    <property type="protein sequence ID" value="KAJ7200887.1"/>
    <property type="molecule type" value="Genomic_DNA"/>
</dbReference>